<reference evidence="2" key="1">
    <citation type="submission" date="2019-08" db="EMBL/GenBank/DDBJ databases">
        <title>The genome of the North American firefly Photinus pyralis.</title>
        <authorList>
            <consortium name="Photinus pyralis genome working group"/>
            <person name="Fallon T.R."/>
            <person name="Sander Lower S.E."/>
            <person name="Weng J.-K."/>
        </authorList>
    </citation>
    <scope>NUCLEOTIDE SEQUENCE</scope>
    <source>
        <strain evidence="2">TRF0915ILg1</strain>
        <tissue evidence="2">Whole body</tissue>
    </source>
</reference>
<evidence type="ECO:0008006" key="4">
    <source>
        <dbReference type="Google" id="ProtNLM"/>
    </source>
</evidence>
<comment type="caution">
    <text evidence="2">The sequence shown here is derived from an EMBL/GenBank/DDBJ whole genome shotgun (WGS) entry which is preliminary data.</text>
</comment>
<keyword evidence="3" id="KW-1185">Reference proteome</keyword>
<dbReference type="Proteomes" id="UP000801492">
    <property type="component" value="Unassembled WGS sequence"/>
</dbReference>
<sequence length="483" mass="53460">MERRGYQYESPTAPHARNPNPTYTRTPNETQLTKKVEAKLADGDIHGALRLLTSEDTIAPHILALAKTHPPHPTPTTFPSIPAEPIEVLEAEEKKLKTITATSPSEPVGGIGGIRPQILKDLLTVKEEEIHERLTKALLYFINMLLRSTTNTVIRPILFGENLTALKKKTGGIRPIAVGITFRRMAAKVVCQRIKKPITNELVAHQLGVGISGQGDPLGPAILALVIQPIVHAIQAELNLWYWNDANIGNSPEVVLADLDVVQKMTTKMELTLNSSKCEMAIVGARSVDEKQSVIKLFKKRAPGITVMQEENIQLLRVPLKDEALDAILQTKTEALDITTKRLVLLTRHSAFFLLRASISIPRLIYFLRYSPTWRKASLLEKYDATLKSSLEAIVNISQSRDAWLQSSLQVKMDGLGIRHSANMVTPCFITSLNSSLFYLESLLPADILLNTTTIIAEAQKFWETSCHAEEVPSGPVCCIQSV</sequence>
<gene>
    <name evidence="2" type="ORF">ILUMI_24745</name>
</gene>
<feature type="compositionally biased region" description="Polar residues" evidence="1">
    <location>
        <begin position="19"/>
        <end position="29"/>
    </location>
</feature>
<protein>
    <recommendedName>
        <fullName evidence="4">Reverse transcriptase domain-containing protein</fullName>
    </recommendedName>
</protein>
<evidence type="ECO:0000256" key="1">
    <source>
        <dbReference type="SAM" id="MobiDB-lite"/>
    </source>
</evidence>
<proteinExistence type="predicted"/>
<name>A0A8K0C6J4_IGNLU</name>
<dbReference type="AlphaFoldDB" id="A0A8K0C6J4"/>
<dbReference type="OrthoDB" id="7485566at2759"/>
<dbReference type="EMBL" id="VTPC01090740">
    <property type="protein sequence ID" value="KAF2881423.1"/>
    <property type="molecule type" value="Genomic_DNA"/>
</dbReference>
<feature type="region of interest" description="Disordered" evidence="1">
    <location>
        <begin position="1"/>
        <end position="29"/>
    </location>
</feature>
<accession>A0A8K0C6J4</accession>
<evidence type="ECO:0000313" key="3">
    <source>
        <dbReference type="Proteomes" id="UP000801492"/>
    </source>
</evidence>
<organism evidence="2 3">
    <name type="scientific">Ignelater luminosus</name>
    <name type="common">Cucubano</name>
    <name type="synonym">Pyrophorus luminosus</name>
    <dbReference type="NCBI Taxonomy" id="2038154"/>
    <lineage>
        <taxon>Eukaryota</taxon>
        <taxon>Metazoa</taxon>
        <taxon>Ecdysozoa</taxon>
        <taxon>Arthropoda</taxon>
        <taxon>Hexapoda</taxon>
        <taxon>Insecta</taxon>
        <taxon>Pterygota</taxon>
        <taxon>Neoptera</taxon>
        <taxon>Endopterygota</taxon>
        <taxon>Coleoptera</taxon>
        <taxon>Polyphaga</taxon>
        <taxon>Elateriformia</taxon>
        <taxon>Elateroidea</taxon>
        <taxon>Elateridae</taxon>
        <taxon>Agrypninae</taxon>
        <taxon>Pyrophorini</taxon>
        <taxon>Ignelater</taxon>
    </lineage>
</organism>
<evidence type="ECO:0000313" key="2">
    <source>
        <dbReference type="EMBL" id="KAF2881423.1"/>
    </source>
</evidence>